<proteinExistence type="predicted"/>
<organism evidence="1 2">
    <name type="scientific">Quillaja saponaria</name>
    <name type="common">Soap bark tree</name>
    <dbReference type="NCBI Taxonomy" id="32244"/>
    <lineage>
        <taxon>Eukaryota</taxon>
        <taxon>Viridiplantae</taxon>
        <taxon>Streptophyta</taxon>
        <taxon>Embryophyta</taxon>
        <taxon>Tracheophyta</taxon>
        <taxon>Spermatophyta</taxon>
        <taxon>Magnoliopsida</taxon>
        <taxon>eudicotyledons</taxon>
        <taxon>Gunneridae</taxon>
        <taxon>Pentapetalae</taxon>
        <taxon>rosids</taxon>
        <taxon>fabids</taxon>
        <taxon>Fabales</taxon>
        <taxon>Quillajaceae</taxon>
        <taxon>Quillaja</taxon>
    </lineage>
</organism>
<reference evidence="1" key="1">
    <citation type="journal article" date="2023" name="Science">
        <title>Elucidation of the pathway for biosynthesis of saponin adjuvants from the soapbark tree.</title>
        <authorList>
            <person name="Reed J."/>
            <person name="Orme A."/>
            <person name="El-Demerdash A."/>
            <person name="Owen C."/>
            <person name="Martin L.B.B."/>
            <person name="Misra R.C."/>
            <person name="Kikuchi S."/>
            <person name="Rejzek M."/>
            <person name="Martin A.C."/>
            <person name="Harkess A."/>
            <person name="Leebens-Mack J."/>
            <person name="Louveau T."/>
            <person name="Stephenson M.J."/>
            <person name="Osbourn A."/>
        </authorList>
    </citation>
    <scope>NUCLEOTIDE SEQUENCE</scope>
    <source>
        <strain evidence="1">S10</strain>
    </source>
</reference>
<name>A0AAD7PME1_QUISA</name>
<comment type="caution">
    <text evidence="1">The sequence shown here is derived from an EMBL/GenBank/DDBJ whole genome shotgun (WGS) entry which is preliminary data.</text>
</comment>
<evidence type="ECO:0000313" key="2">
    <source>
        <dbReference type="Proteomes" id="UP001163823"/>
    </source>
</evidence>
<dbReference type="KEGG" id="qsa:O6P43_020964"/>
<sequence>MSTSEKSEIDKNRYFIFANVIFFEESLFFPSTIPESPSISEAFPVPYLRPNDYVSSAPLPDLSANTVDVPDDSPFVPTPSRALDLLHHLFYKEAYVSFSDGVPLEGKLIDDFDIEAAKTEVTNYKDLEVLEAEKLPAALQAEIVVGVEPIYWTFVVPKTLVSLGHFGVLSEV</sequence>
<protein>
    <submittedName>
        <fullName evidence="1">Uncharacterized protein</fullName>
    </submittedName>
</protein>
<evidence type="ECO:0000313" key="1">
    <source>
        <dbReference type="EMBL" id="KAJ7960537.1"/>
    </source>
</evidence>
<dbReference type="Proteomes" id="UP001163823">
    <property type="component" value="Chromosome 8"/>
</dbReference>
<dbReference type="AlphaFoldDB" id="A0AAD7PME1"/>
<accession>A0AAD7PME1</accession>
<keyword evidence="2" id="KW-1185">Reference proteome</keyword>
<gene>
    <name evidence="1" type="ORF">O6P43_020964</name>
</gene>
<dbReference type="EMBL" id="JARAOO010000008">
    <property type="protein sequence ID" value="KAJ7960537.1"/>
    <property type="molecule type" value="Genomic_DNA"/>
</dbReference>